<dbReference type="EMBL" id="CP025791">
    <property type="protein sequence ID" value="AUP80635.1"/>
    <property type="molecule type" value="Genomic_DNA"/>
</dbReference>
<dbReference type="InterPro" id="IPR011250">
    <property type="entry name" value="OMP/PagP_B-barrel"/>
</dbReference>
<dbReference type="AlphaFoldDB" id="A0A2K9PU85"/>
<feature type="chain" id="PRO_5014882049" description="Outer membrane protein beta-barrel domain-containing protein" evidence="1">
    <location>
        <begin position="24"/>
        <end position="185"/>
    </location>
</feature>
<keyword evidence="1" id="KW-0732">Signal</keyword>
<feature type="domain" description="Outer membrane protein beta-barrel" evidence="2">
    <location>
        <begin position="21"/>
        <end position="165"/>
    </location>
</feature>
<evidence type="ECO:0000313" key="4">
    <source>
        <dbReference type="Proteomes" id="UP000235826"/>
    </source>
</evidence>
<sequence>MTKKAKLFTFFILSILWMSNAQSGGSSDFEFGIKGGANLSGFRNVSSKYKAGISAGLFVQCQVSDRVSLQSELLYNAFGGKAKNNNQKTKLNYASFVPVKLKYQLFDLLKIGIGPQISYLVSAKGRGVSKKNFNKLDFGGVAGLEIELVEKLNVFAQYYYGVRDISKAPGKVSNKAIQVGLAYSF</sequence>
<evidence type="ECO:0000313" key="3">
    <source>
        <dbReference type="EMBL" id="AUP80635.1"/>
    </source>
</evidence>
<protein>
    <recommendedName>
        <fullName evidence="2">Outer membrane protein beta-barrel domain-containing protein</fullName>
    </recommendedName>
</protein>
<dbReference type="KEGG" id="fek:C1H87_18725"/>
<evidence type="ECO:0000256" key="1">
    <source>
        <dbReference type="SAM" id="SignalP"/>
    </source>
</evidence>
<organism evidence="3 4">
    <name type="scientific">Flavivirga eckloniae</name>
    <dbReference type="NCBI Taxonomy" id="1803846"/>
    <lineage>
        <taxon>Bacteria</taxon>
        <taxon>Pseudomonadati</taxon>
        <taxon>Bacteroidota</taxon>
        <taxon>Flavobacteriia</taxon>
        <taxon>Flavobacteriales</taxon>
        <taxon>Flavobacteriaceae</taxon>
        <taxon>Flavivirga</taxon>
    </lineage>
</organism>
<feature type="signal peptide" evidence="1">
    <location>
        <begin position="1"/>
        <end position="23"/>
    </location>
</feature>
<proteinExistence type="predicted"/>
<keyword evidence="4" id="KW-1185">Reference proteome</keyword>
<evidence type="ECO:0000259" key="2">
    <source>
        <dbReference type="Pfam" id="PF13568"/>
    </source>
</evidence>
<reference evidence="3 4" key="1">
    <citation type="submission" date="2018-01" db="EMBL/GenBank/DDBJ databases">
        <title>Complete genome sequence of Flavivirga eckloniae ECD14 isolated from seaweed Ecklonia cava.</title>
        <authorList>
            <person name="Lee J.H."/>
            <person name="Baik K.S."/>
            <person name="Seong C.N."/>
        </authorList>
    </citation>
    <scope>NUCLEOTIDE SEQUENCE [LARGE SCALE GENOMIC DNA]</scope>
    <source>
        <strain evidence="3 4">ECD14</strain>
    </source>
</reference>
<dbReference type="SUPFAM" id="SSF56925">
    <property type="entry name" value="OMPA-like"/>
    <property type="match status" value="1"/>
</dbReference>
<dbReference type="RefSeq" id="WP_102757281.1">
    <property type="nucleotide sequence ID" value="NZ_CP025791.1"/>
</dbReference>
<dbReference type="Pfam" id="PF13568">
    <property type="entry name" value="OMP_b-brl_2"/>
    <property type="match status" value="1"/>
</dbReference>
<dbReference type="InterPro" id="IPR025665">
    <property type="entry name" value="Beta-barrel_OMP_2"/>
</dbReference>
<gene>
    <name evidence="3" type="ORF">C1H87_18725</name>
</gene>
<dbReference type="Proteomes" id="UP000235826">
    <property type="component" value="Chromosome"/>
</dbReference>
<dbReference type="OrthoDB" id="947434at2"/>
<accession>A0A2K9PU85</accession>
<name>A0A2K9PU85_9FLAO</name>